<dbReference type="EMBL" id="QXML01000002">
    <property type="protein sequence ID" value="RIW17494.1"/>
    <property type="molecule type" value="Genomic_DNA"/>
</dbReference>
<comment type="caution">
    <text evidence="1">The sequence shown here is derived from an EMBL/GenBank/DDBJ whole genome shotgun (WGS) entry which is preliminary data.</text>
</comment>
<keyword evidence="2" id="KW-1185">Reference proteome</keyword>
<evidence type="ECO:0000313" key="1">
    <source>
        <dbReference type="EMBL" id="RIW17494.1"/>
    </source>
</evidence>
<name>A0A418PV78_9BACT</name>
<accession>A0A418PV78</accession>
<protein>
    <submittedName>
        <fullName evidence="1">Uncharacterized protein</fullName>
    </submittedName>
</protein>
<organism evidence="1 2">
    <name type="scientific">Algoriphagus lacus</name>
    <dbReference type="NCBI Taxonomy" id="2056311"/>
    <lineage>
        <taxon>Bacteria</taxon>
        <taxon>Pseudomonadati</taxon>
        <taxon>Bacteroidota</taxon>
        <taxon>Cytophagia</taxon>
        <taxon>Cytophagales</taxon>
        <taxon>Cyclobacteriaceae</taxon>
        <taxon>Algoriphagus</taxon>
    </lineage>
</organism>
<gene>
    <name evidence="1" type="ORF">D0X99_07160</name>
</gene>
<dbReference type="AlphaFoldDB" id="A0A418PV78"/>
<evidence type="ECO:0000313" key="2">
    <source>
        <dbReference type="Proteomes" id="UP000283522"/>
    </source>
</evidence>
<sequence length="71" mass="8236">MGSSTFFPESYREGQGGFLNNENKRFRYVENYLRTGRRKPGQKSRGINPSALILTEIIEKYPVLGIVERRI</sequence>
<dbReference type="Proteomes" id="UP000283522">
    <property type="component" value="Unassembled WGS sequence"/>
</dbReference>
<proteinExistence type="predicted"/>
<reference evidence="1 2" key="1">
    <citation type="submission" date="2018-09" db="EMBL/GenBank/DDBJ databases">
        <authorList>
            <person name="Wang X."/>
            <person name="Du Z."/>
        </authorList>
    </citation>
    <scope>NUCLEOTIDE SEQUENCE [LARGE SCALE GENOMIC DNA]</scope>
    <source>
        <strain evidence="1 2">N3</strain>
    </source>
</reference>